<feature type="domain" description="EF-hand" evidence="6">
    <location>
        <begin position="38"/>
        <end position="73"/>
    </location>
</feature>
<keyword evidence="4" id="KW-0009">Actin-binding</keyword>
<dbReference type="PROSITE" id="PS00020">
    <property type="entry name" value="ACTININ_2"/>
    <property type="match status" value="1"/>
</dbReference>
<dbReference type="Gene3D" id="1.10.238.10">
    <property type="entry name" value="EF-hand"/>
    <property type="match status" value="1"/>
</dbReference>
<dbReference type="InterPro" id="IPR001589">
    <property type="entry name" value="Actinin_actin-bd_CS"/>
</dbReference>
<keyword evidence="3" id="KW-0106">Calcium</keyword>
<sequence>MISANNPIPHIFKSIPVACTDELNELFKVANLPLPGYRVREIVQELSRTMDLNKDGKITFDEFVVHDLKSSEVAKTFRKAINKKEGICSVAGTSEQSGTQHSYSEEEKVAFVNWVNKALEKDPDCQHVVPMDPSSNDLFTAVGDGIVLCKMINLSVPDTIDERTINKKKLTPFTIQENLNLALNSASAIGCHVVNIGAEDLKEGRQHLVLGKASLISLLRDGESLEDLVKLSPEELLLRWANYHLEEAGCSKINNFSSDIKDSKAYYNILNQVAPKGDEEGVPAIPIDMSGIREKDELKRAETMLEQAERLGCRQFVTATDVVRGNPKLNLAYVANLFNKYPALKKPENQDIDWSAIEGETREERTFRNWMNSLGVNPRVNHLYVDLADALVIFQLYEKIKVPVDWDKVNKPPYTKLGSNMKKLENCNYAVELGKKKAKFSLVGIAGQDLNEGNRTLTLALLWQLMRRYTFNILEDLGDGQKVNDDTIVTWVNDALTQAGKGTISGFKDGSISSSMPVLDLIDAIQPGSIRYDLLKAEDLTDEEKLNNAKYAISMARKIGARVYALPEDLVEVKPKMVMTVFACLMARGMRRI</sequence>
<evidence type="ECO:0000256" key="1">
    <source>
        <dbReference type="ARBA" id="ARBA00022723"/>
    </source>
</evidence>
<dbReference type="InterPro" id="IPR036872">
    <property type="entry name" value="CH_dom_sf"/>
</dbReference>
<dbReference type="FunFam" id="1.10.418.10:FF:000025">
    <property type="entry name" value="Plastin-3 isoform 1"/>
    <property type="match status" value="1"/>
</dbReference>
<name>A0A671MVA4_9TELE</name>
<dbReference type="CDD" id="cd21292">
    <property type="entry name" value="CH_PLS_rpt1"/>
    <property type="match status" value="1"/>
</dbReference>
<protein>
    <submittedName>
        <fullName evidence="7">Plastin-2-like</fullName>
    </submittedName>
</protein>
<keyword evidence="2" id="KW-0677">Repeat</keyword>
<dbReference type="PROSITE" id="PS00018">
    <property type="entry name" value="EF_HAND_1"/>
    <property type="match status" value="1"/>
</dbReference>
<feature type="domain" description="Calponin-homology (CH)" evidence="5">
    <location>
        <begin position="482"/>
        <end position="590"/>
    </location>
</feature>
<organism evidence="7 8">
    <name type="scientific">Sinocyclocheilus anshuiensis</name>
    <dbReference type="NCBI Taxonomy" id="1608454"/>
    <lineage>
        <taxon>Eukaryota</taxon>
        <taxon>Metazoa</taxon>
        <taxon>Chordata</taxon>
        <taxon>Craniata</taxon>
        <taxon>Vertebrata</taxon>
        <taxon>Euteleostomi</taxon>
        <taxon>Actinopterygii</taxon>
        <taxon>Neopterygii</taxon>
        <taxon>Teleostei</taxon>
        <taxon>Ostariophysi</taxon>
        <taxon>Cypriniformes</taxon>
        <taxon>Cyprinidae</taxon>
        <taxon>Cyprininae</taxon>
        <taxon>Sinocyclocheilus</taxon>
    </lineage>
</organism>
<dbReference type="PROSITE" id="PS00019">
    <property type="entry name" value="ACTININ_1"/>
    <property type="match status" value="1"/>
</dbReference>
<reference evidence="7" key="2">
    <citation type="submission" date="2025-09" db="UniProtKB">
        <authorList>
            <consortium name="Ensembl"/>
        </authorList>
    </citation>
    <scope>IDENTIFICATION</scope>
</reference>
<dbReference type="GO" id="GO:0005884">
    <property type="term" value="C:actin filament"/>
    <property type="evidence" value="ECO:0007669"/>
    <property type="project" value="TreeGrafter"/>
</dbReference>
<dbReference type="Pfam" id="PF00307">
    <property type="entry name" value="CH"/>
    <property type="match status" value="4"/>
</dbReference>
<dbReference type="InterPro" id="IPR039959">
    <property type="entry name" value="Fimbrin/Plastin"/>
</dbReference>
<gene>
    <name evidence="7" type="primary">LOC107685450</name>
</gene>
<evidence type="ECO:0000256" key="3">
    <source>
        <dbReference type="ARBA" id="ARBA00022837"/>
    </source>
</evidence>
<evidence type="ECO:0000259" key="6">
    <source>
        <dbReference type="PROSITE" id="PS50222"/>
    </source>
</evidence>
<dbReference type="InterPro" id="IPR018247">
    <property type="entry name" value="EF_Hand_1_Ca_BS"/>
</dbReference>
<dbReference type="CDD" id="cd21333">
    <property type="entry name" value="CH_PLS2_rpt4"/>
    <property type="match status" value="1"/>
</dbReference>
<dbReference type="SMART" id="SM00033">
    <property type="entry name" value="CH"/>
    <property type="match status" value="4"/>
</dbReference>
<evidence type="ECO:0000259" key="5">
    <source>
        <dbReference type="PROSITE" id="PS50021"/>
    </source>
</evidence>
<dbReference type="Ensembl" id="ENSSANT00000036785.1">
    <property type="protein sequence ID" value="ENSSANP00000034536.1"/>
    <property type="gene ID" value="ENSSANG00000016299.1"/>
</dbReference>
<dbReference type="PANTHER" id="PTHR19961:SF35">
    <property type="entry name" value="PLASTIN-2"/>
    <property type="match status" value="1"/>
</dbReference>
<dbReference type="SUPFAM" id="SSF47473">
    <property type="entry name" value="EF-hand"/>
    <property type="match status" value="1"/>
</dbReference>
<dbReference type="PANTHER" id="PTHR19961">
    <property type="entry name" value="FIMBRIN/PLASTIN"/>
    <property type="match status" value="1"/>
</dbReference>
<dbReference type="GO" id="GO:0005737">
    <property type="term" value="C:cytoplasm"/>
    <property type="evidence" value="ECO:0007669"/>
    <property type="project" value="UniProtKB-ARBA"/>
</dbReference>
<dbReference type="GO" id="GO:0005509">
    <property type="term" value="F:calcium ion binding"/>
    <property type="evidence" value="ECO:0007669"/>
    <property type="project" value="InterPro"/>
</dbReference>
<dbReference type="Proteomes" id="UP000472260">
    <property type="component" value="Unassembled WGS sequence"/>
</dbReference>
<dbReference type="FunFam" id="1.10.418.10:FF:000010">
    <property type="entry name" value="Plastin-3 isoform 1"/>
    <property type="match status" value="1"/>
</dbReference>
<evidence type="ECO:0000256" key="4">
    <source>
        <dbReference type="ARBA" id="ARBA00023203"/>
    </source>
</evidence>
<dbReference type="GO" id="GO:0051017">
    <property type="term" value="P:actin filament bundle assembly"/>
    <property type="evidence" value="ECO:0007669"/>
    <property type="project" value="InterPro"/>
</dbReference>
<proteinExistence type="predicted"/>
<evidence type="ECO:0000313" key="7">
    <source>
        <dbReference type="Ensembl" id="ENSSANP00000034536.1"/>
    </source>
</evidence>
<feature type="domain" description="Calponin-homology (CH)" evidence="5">
    <location>
        <begin position="361"/>
        <end position="470"/>
    </location>
</feature>
<keyword evidence="1" id="KW-0479">Metal-binding</keyword>
<dbReference type="FunFam" id="1.10.418.10:FF:000137">
    <property type="entry name" value="PLS3 isoform 7"/>
    <property type="match status" value="1"/>
</dbReference>
<dbReference type="GO" id="GO:0051015">
    <property type="term" value="F:actin filament binding"/>
    <property type="evidence" value="ECO:0007669"/>
    <property type="project" value="InterPro"/>
</dbReference>
<evidence type="ECO:0000256" key="2">
    <source>
        <dbReference type="ARBA" id="ARBA00022737"/>
    </source>
</evidence>
<dbReference type="GO" id="GO:0051639">
    <property type="term" value="P:actin filament network formation"/>
    <property type="evidence" value="ECO:0007669"/>
    <property type="project" value="TreeGrafter"/>
</dbReference>
<dbReference type="SUPFAM" id="SSF47576">
    <property type="entry name" value="Calponin-homology domain, CH-domain"/>
    <property type="match status" value="1"/>
</dbReference>
<dbReference type="CDD" id="cd21327">
    <property type="entry name" value="CH_PLS2_rpt2"/>
    <property type="match status" value="1"/>
</dbReference>
<dbReference type="PROSITE" id="PS50222">
    <property type="entry name" value="EF_HAND_2"/>
    <property type="match status" value="1"/>
</dbReference>
<dbReference type="GO" id="GO:0032432">
    <property type="term" value="C:actin filament bundle"/>
    <property type="evidence" value="ECO:0007669"/>
    <property type="project" value="TreeGrafter"/>
</dbReference>
<feature type="domain" description="Calponin-homology (CH)" evidence="5">
    <location>
        <begin position="105"/>
        <end position="221"/>
    </location>
</feature>
<keyword evidence="8" id="KW-1185">Reference proteome</keyword>
<dbReference type="FunFam" id="1.10.418.10:FF:000012">
    <property type="entry name" value="Plastin-3 isoform 1"/>
    <property type="match status" value="1"/>
</dbReference>
<dbReference type="AlphaFoldDB" id="A0A671MVA4"/>
<dbReference type="FunFam" id="1.10.238.10:FF:000263">
    <property type="entry name" value="plastin-1 isoform X2"/>
    <property type="match status" value="1"/>
</dbReference>
<dbReference type="InterPro" id="IPR002048">
    <property type="entry name" value="EF_hand_dom"/>
</dbReference>
<dbReference type="Gene3D" id="1.10.418.10">
    <property type="entry name" value="Calponin-like domain"/>
    <property type="match status" value="4"/>
</dbReference>
<feature type="domain" description="Calponin-homology (CH)" evidence="5">
    <location>
        <begin position="231"/>
        <end position="342"/>
    </location>
</feature>
<evidence type="ECO:0000313" key="8">
    <source>
        <dbReference type="Proteomes" id="UP000472260"/>
    </source>
</evidence>
<dbReference type="InterPro" id="IPR001715">
    <property type="entry name" value="CH_dom"/>
</dbReference>
<dbReference type="InterPro" id="IPR011992">
    <property type="entry name" value="EF-hand-dom_pair"/>
</dbReference>
<dbReference type="PROSITE" id="PS50021">
    <property type="entry name" value="CH"/>
    <property type="match status" value="4"/>
</dbReference>
<accession>A0A671MVA4</accession>
<reference evidence="7" key="1">
    <citation type="submission" date="2025-08" db="UniProtKB">
        <authorList>
            <consortium name="Ensembl"/>
        </authorList>
    </citation>
    <scope>IDENTIFICATION</scope>
</reference>